<dbReference type="Pfam" id="PF05188">
    <property type="entry name" value="MutS_II"/>
    <property type="match status" value="1"/>
</dbReference>
<dbReference type="PANTHER" id="PTHR11361:SF21">
    <property type="entry name" value="MUTS PROTEIN HOMOLOG 4"/>
    <property type="match status" value="1"/>
</dbReference>
<feature type="domain" description="DNA mismatch repair proteins mutS family" evidence="6">
    <location>
        <begin position="579"/>
        <end position="595"/>
    </location>
</feature>
<keyword evidence="4" id="KW-0238">DNA-binding</keyword>
<dbReference type="InterPro" id="IPR036678">
    <property type="entry name" value="MutS_con_dom_sf"/>
</dbReference>
<dbReference type="PIRSF" id="PIRSF037677">
    <property type="entry name" value="DNA_mis_repair_Msh6"/>
    <property type="match status" value="1"/>
</dbReference>
<dbReference type="InterPro" id="IPR017261">
    <property type="entry name" value="DNA_mismatch_repair_MutS/MSH"/>
</dbReference>
<dbReference type="InterPro" id="IPR007696">
    <property type="entry name" value="DNA_mismatch_repair_MutS_core"/>
</dbReference>
<evidence type="ECO:0000256" key="4">
    <source>
        <dbReference type="ARBA" id="ARBA00023125"/>
    </source>
</evidence>
<dbReference type="Gene3D" id="3.40.50.300">
    <property type="entry name" value="P-loop containing nucleotide triphosphate hydrolases"/>
    <property type="match status" value="2"/>
</dbReference>
<dbReference type="SUPFAM" id="SSF52540">
    <property type="entry name" value="P-loop containing nucleoside triphosphate hydrolases"/>
    <property type="match status" value="1"/>
</dbReference>
<evidence type="ECO:0000313" key="8">
    <source>
        <dbReference type="Proteomes" id="UP001583280"/>
    </source>
</evidence>
<keyword evidence="8" id="KW-1185">Reference proteome</keyword>
<comment type="similarity">
    <text evidence="1">Belongs to the DNA mismatch repair MutS family.</text>
</comment>
<keyword evidence="2" id="KW-0547">Nucleotide-binding</keyword>
<evidence type="ECO:0000256" key="1">
    <source>
        <dbReference type="ARBA" id="ARBA00006271"/>
    </source>
</evidence>
<dbReference type="PROSITE" id="PS00486">
    <property type="entry name" value="DNA_MISMATCH_REPAIR_2"/>
    <property type="match status" value="1"/>
</dbReference>
<gene>
    <name evidence="7" type="primary">MSH4</name>
    <name evidence="7" type="ORF">Cpir12675_003764</name>
</gene>
<evidence type="ECO:0000256" key="2">
    <source>
        <dbReference type="ARBA" id="ARBA00022741"/>
    </source>
</evidence>
<evidence type="ECO:0000313" key="7">
    <source>
        <dbReference type="EMBL" id="KAL1894283.1"/>
    </source>
</evidence>
<dbReference type="Gene3D" id="3.30.420.110">
    <property type="entry name" value="MutS, connector domain"/>
    <property type="match status" value="1"/>
</dbReference>
<dbReference type="InterPro" id="IPR045076">
    <property type="entry name" value="MutS"/>
</dbReference>
<keyword evidence="3" id="KW-0067">ATP-binding</keyword>
<dbReference type="SMART" id="SM00534">
    <property type="entry name" value="MUTSac"/>
    <property type="match status" value="1"/>
</dbReference>
<dbReference type="InterPro" id="IPR027417">
    <property type="entry name" value="P-loop_NTPase"/>
</dbReference>
<dbReference type="Proteomes" id="UP001583280">
    <property type="component" value="Unassembled WGS sequence"/>
</dbReference>
<dbReference type="Pfam" id="PF05192">
    <property type="entry name" value="MutS_III"/>
    <property type="match status" value="1"/>
</dbReference>
<evidence type="ECO:0000256" key="3">
    <source>
        <dbReference type="ARBA" id="ARBA00022840"/>
    </source>
</evidence>
<dbReference type="Pfam" id="PF00488">
    <property type="entry name" value="MutS_V"/>
    <property type="match status" value="1"/>
</dbReference>
<reference evidence="7 8" key="1">
    <citation type="journal article" date="2024" name="IMA Fungus">
        <title>IMA Genome - F19 : A genome assembly and annotation guide to empower mycologists, including annotated draft genome sequences of Ceratocystis pirilliformis, Diaporthe australafricana, Fusarium ophioides, Paecilomyces lecythidis, and Sporothrix stenoceras.</title>
        <authorList>
            <person name="Aylward J."/>
            <person name="Wilson A.M."/>
            <person name="Visagie C.M."/>
            <person name="Spraker J."/>
            <person name="Barnes I."/>
            <person name="Buitendag C."/>
            <person name="Ceriani C."/>
            <person name="Del Mar Angel L."/>
            <person name="du Plessis D."/>
            <person name="Fuchs T."/>
            <person name="Gasser K."/>
            <person name="Kramer D."/>
            <person name="Li W."/>
            <person name="Munsamy K."/>
            <person name="Piso A."/>
            <person name="Price J.L."/>
            <person name="Sonnekus B."/>
            <person name="Thomas C."/>
            <person name="van der Nest A."/>
            <person name="van Dijk A."/>
            <person name="van Heerden A."/>
            <person name="van Vuuren N."/>
            <person name="Yilmaz N."/>
            <person name="Duong T.A."/>
            <person name="van der Merwe N.A."/>
            <person name="Wingfield M.J."/>
            <person name="Wingfield B.D."/>
        </authorList>
    </citation>
    <scope>NUCLEOTIDE SEQUENCE [LARGE SCALE GENOMIC DNA]</scope>
    <source>
        <strain evidence="7 8">CMW 12675</strain>
    </source>
</reference>
<proteinExistence type="inferred from homology"/>
<dbReference type="PANTHER" id="PTHR11361">
    <property type="entry name" value="DNA MISMATCH REPAIR PROTEIN MUTS FAMILY MEMBER"/>
    <property type="match status" value="1"/>
</dbReference>
<sequence>MSSRGLSTASGRKSRAGSIMGNDEADNLICALSEARGVVPSVGICFINVSTGEVSMSQICDNQFYVKTIHKLRMHEPSYILVCSTFCLPNQKSTLYSLLEEHIVGSKLVSGDRSMWNEAAGLEYIQNLAFREDAEAIKVAIQGNFYAICSFSAAMKYLESEYSIRVTPHSLRIKYQPSEDTMMIDISAVQSLELVRNLREPRSKNSLYGLLNHTQTPMGARILRSNILQPSTLREAFLIPRYDALSELTTNEAMFIEIRQALQKFCDIEKILTKMVFVTTKVSLYESEQALNQVLMVKQFLESVPQVHAALLPAKSPLLTKIRDLCRPEITHPVLAKILESIESDVTYAKAPVELRNQRTFAVKRGINGLLDVARKTFKEGQEDIYNHFEELNSTLGVNAQLKYDPGRKYWLQVRANEFESRPTPEGLINCIKKRKFIQCQTLLLLKLNQRVKDSEQEVIIQSDAVIQSILDFIRIHVPNLFRVCESIALLDMISSFGQLVTLREYVKPEINGTLALKAARHPLMDVSISQFVPNDFYSSEDYHFQIITGYDSIEANMSTFSIEMREMAFILRNVDENSMAIIDELGRGTSTRDGLAIAVAMAESLIKSKARVWFTTHFLELGEALQDRPGVLNLHLATHTSNDSDNTPKTTMLYKVESGVVDNEHYGLRLAKAMEFPPRFIAFAEAILQDLQAQREASKHGSERAQVLARRRLVVNLFESLKQVVNSEMDNAALWKYLARLQEEFINRMEELSSHHGDSEDEGSDCDCESLDVTRTSDIESSSLEVCN</sequence>
<evidence type="ECO:0000259" key="6">
    <source>
        <dbReference type="PROSITE" id="PS00486"/>
    </source>
</evidence>
<protein>
    <submittedName>
        <fullName evidence="7">MutS protein msh4</fullName>
    </submittedName>
</protein>
<dbReference type="SUPFAM" id="SSF53150">
    <property type="entry name" value="DNA repair protein MutS, domain II"/>
    <property type="match status" value="1"/>
</dbReference>
<accession>A0ABR3Z2M2</accession>
<organism evidence="7 8">
    <name type="scientific">Ceratocystis pirilliformis</name>
    <dbReference type="NCBI Taxonomy" id="259994"/>
    <lineage>
        <taxon>Eukaryota</taxon>
        <taxon>Fungi</taxon>
        <taxon>Dikarya</taxon>
        <taxon>Ascomycota</taxon>
        <taxon>Pezizomycotina</taxon>
        <taxon>Sordariomycetes</taxon>
        <taxon>Hypocreomycetidae</taxon>
        <taxon>Microascales</taxon>
        <taxon>Ceratocystidaceae</taxon>
        <taxon>Ceratocystis</taxon>
    </lineage>
</organism>
<comment type="caution">
    <text evidence="7">The sequence shown here is derived from an EMBL/GenBank/DDBJ whole genome shotgun (WGS) entry which is preliminary data.</text>
</comment>
<dbReference type="EMBL" id="JAWDJO010000094">
    <property type="protein sequence ID" value="KAL1894283.1"/>
    <property type="molecule type" value="Genomic_DNA"/>
</dbReference>
<dbReference type="Gene3D" id="1.10.1420.10">
    <property type="match status" value="2"/>
</dbReference>
<name>A0ABR3Z2M2_9PEZI</name>
<dbReference type="SUPFAM" id="SSF48334">
    <property type="entry name" value="DNA repair protein MutS, domain III"/>
    <property type="match status" value="1"/>
</dbReference>
<dbReference type="InterPro" id="IPR036187">
    <property type="entry name" value="DNA_mismatch_repair_MutS_sf"/>
</dbReference>
<dbReference type="InterPro" id="IPR007860">
    <property type="entry name" value="DNA_mmatch_repair_MutS_con_dom"/>
</dbReference>
<evidence type="ECO:0000256" key="5">
    <source>
        <dbReference type="ARBA" id="ARBA00023254"/>
    </source>
</evidence>
<dbReference type="InterPro" id="IPR000432">
    <property type="entry name" value="DNA_mismatch_repair_MutS_C"/>
</dbReference>
<dbReference type="SMART" id="SM00533">
    <property type="entry name" value="MUTSd"/>
    <property type="match status" value="1"/>
</dbReference>
<keyword evidence="5" id="KW-0469">Meiosis</keyword>